<protein>
    <recommendedName>
        <fullName evidence="3">TauD/TfdA-like domain-containing protein</fullName>
    </recommendedName>
</protein>
<evidence type="ECO:0000313" key="5">
    <source>
        <dbReference type="Proteomes" id="UP000249363"/>
    </source>
</evidence>
<evidence type="ECO:0000256" key="1">
    <source>
        <dbReference type="ARBA" id="ARBA00023002"/>
    </source>
</evidence>
<proteinExistence type="predicted"/>
<dbReference type="InterPro" id="IPR003819">
    <property type="entry name" value="TauD/TfdA-like"/>
</dbReference>
<gene>
    <name evidence="4" type="ORF">BHQ10_001071</name>
</gene>
<organism evidence="4 5">
    <name type="scientific">Talaromyces amestolkiae</name>
    <dbReference type="NCBI Taxonomy" id="1196081"/>
    <lineage>
        <taxon>Eukaryota</taxon>
        <taxon>Fungi</taxon>
        <taxon>Dikarya</taxon>
        <taxon>Ascomycota</taxon>
        <taxon>Pezizomycotina</taxon>
        <taxon>Eurotiomycetes</taxon>
        <taxon>Eurotiomycetidae</taxon>
        <taxon>Eurotiales</taxon>
        <taxon>Trichocomaceae</taxon>
        <taxon>Talaromyces</taxon>
        <taxon>Talaromyces sect. Talaromyces</taxon>
    </lineage>
</organism>
<keyword evidence="1" id="KW-0560">Oxidoreductase</keyword>
<keyword evidence="5" id="KW-1185">Reference proteome</keyword>
<evidence type="ECO:0000313" key="4">
    <source>
        <dbReference type="EMBL" id="RAO65059.1"/>
    </source>
</evidence>
<dbReference type="GeneID" id="63790288"/>
<dbReference type="GO" id="GO:0016491">
    <property type="term" value="F:oxidoreductase activity"/>
    <property type="evidence" value="ECO:0007669"/>
    <property type="project" value="UniProtKB-KW"/>
</dbReference>
<dbReference type="InterPro" id="IPR042098">
    <property type="entry name" value="TauD-like_sf"/>
</dbReference>
<accession>A0A364KNE5</accession>
<comment type="caution">
    <text evidence="4">The sequence shown here is derived from an EMBL/GenBank/DDBJ whole genome shotgun (WGS) entry which is preliminary data.</text>
</comment>
<name>A0A364KNE5_TALAM</name>
<dbReference type="Proteomes" id="UP000249363">
    <property type="component" value="Unassembled WGS sequence"/>
</dbReference>
<dbReference type="AlphaFoldDB" id="A0A364KNE5"/>
<dbReference type="Pfam" id="PF02668">
    <property type="entry name" value="TauD"/>
    <property type="match status" value="1"/>
</dbReference>
<feature type="region of interest" description="Disordered" evidence="2">
    <location>
        <begin position="87"/>
        <end position="108"/>
    </location>
</feature>
<sequence length="280" mass="32023">MTIVQDVLLLQAPSVDCAQERDHINFLNSSLERFGVVKIDIGFEDDQCRYLEQVIRNLHQYHGHGLPIDHSATRGWFWDIRPMAPVKQEDDSTASNSSVPRDQARSETARDFPWHTDCSYESSPPRYFALQVLQNDRCGGGTLSILNVERLLGHLSEASRSSLYHPEYSISVPPEFIKNEGQRQIVGSILCDDENGNTGLRFREDIFTPLTKAAASAIEELKSVLSGPEIEEEILHLHSEYMSRGSIILVDNRKWLHARNEVKDPERHLRRVRWDACAFR</sequence>
<feature type="domain" description="TauD/TfdA-like" evidence="3">
    <location>
        <begin position="93"/>
        <end position="272"/>
    </location>
</feature>
<dbReference type="OrthoDB" id="2117718at2759"/>
<dbReference type="SUPFAM" id="SSF51197">
    <property type="entry name" value="Clavaminate synthase-like"/>
    <property type="match status" value="1"/>
</dbReference>
<evidence type="ECO:0000259" key="3">
    <source>
        <dbReference type="Pfam" id="PF02668"/>
    </source>
</evidence>
<dbReference type="Gene3D" id="3.60.130.10">
    <property type="entry name" value="Clavaminate synthase-like"/>
    <property type="match status" value="1"/>
</dbReference>
<dbReference type="EMBL" id="MIKG01000001">
    <property type="protein sequence ID" value="RAO65059.1"/>
    <property type="molecule type" value="Genomic_DNA"/>
</dbReference>
<reference evidence="4 5" key="1">
    <citation type="journal article" date="2017" name="Biotechnol. Biofuels">
        <title>Differential beta-glucosidase expression as a function of carbon source availability in Talaromyces amestolkiae: a genomic and proteomic approach.</title>
        <authorList>
            <person name="de Eugenio L.I."/>
            <person name="Mendez-Liter J.A."/>
            <person name="Nieto-Dominguez M."/>
            <person name="Alonso L."/>
            <person name="Gil-Munoz J."/>
            <person name="Barriuso J."/>
            <person name="Prieto A."/>
            <person name="Martinez M.J."/>
        </authorList>
    </citation>
    <scope>NUCLEOTIDE SEQUENCE [LARGE SCALE GENOMIC DNA]</scope>
    <source>
        <strain evidence="4 5">CIB</strain>
    </source>
</reference>
<dbReference type="RefSeq" id="XP_040729576.1">
    <property type="nucleotide sequence ID" value="XM_040873067.1"/>
</dbReference>
<evidence type="ECO:0000256" key="2">
    <source>
        <dbReference type="SAM" id="MobiDB-lite"/>
    </source>
</evidence>